<dbReference type="InterPro" id="IPR008335">
    <property type="entry name" value="Mopterin_OxRdtase_euk"/>
</dbReference>
<comment type="subcellular location">
    <subcellularLocation>
        <location evidence="3">Mitochondrion intermembrane space</location>
    </subcellularLocation>
</comment>
<evidence type="ECO:0000256" key="7">
    <source>
        <dbReference type="ARBA" id="ARBA00015499"/>
    </source>
</evidence>
<comment type="cofactor">
    <cofactor evidence="2">
        <name>heme b</name>
        <dbReference type="ChEBI" id="CHEBI:60344"/>
    </cofactor>
</comment>
<feature type="domain" description="Cytochrome b5 heme-binding" evidence="15">
    <location>
        <begin position="85"/>
        <end position="163"/>
    </location>
</feature>
<dbReference type="FunFam" id="3.10.120.10:FF:000007">
    <property type="entry name" value="Sulfite oxidase, mitochondrial"/>
    <property type="match status" value="1"/>
</dbReference>
<evidence type="ECO:0000313" key="17">
    <source>
        <dbReference type="Proteomes" id="UP000566819"/>
    </source>
</evidence>
<dbReference type="InterPro" id="IPR036374">
    <property type="entry name" value="OxRdtase_Mopterin-bd_sf"/>
</dbReference>
<proteinExistence type="predicted"/>
<evidence type="ECO:0000256" key="4">
    <source>
        <dbReference type="ARBA" id="ARBA00004971"/>
    </source>
</evidence>
<comment type="caution">
    <text evidence="16">The sequence shown here is derived from an EMBL/GenBank/DDBJ whole genome shotgun (WGS) entry which is preliminary data.</text>
</comment>
<dbReference type="InterPro" id="IPR036400">
    <property type="entry name" value="Cyt_B5-like_heme/steroid_sf"/>
</dbReference>
<keyword evidence="10" id="KW-0479">Metal-binding</keyword>
<evidence type="ECO:0000256" key="9">
    <source>
        <dbReference type="ARBA" id="ARBA00022617"/>
    </source>
</evidence>
<dbReference type="GO" id="GO:0006790">
    <property type="term" value="P:sulfur compound metabolic process"/>
    <property type="evidence" value="ECO:0007669"/>
    <property type="project" value="TreeGrafter"/>
</dbReference>
<dbReference type="Pfam" id="PF00174">
    <property type="entry name" value="Oxidored_molyb"/>
    <property type="match status" value="1"/>
</dbReference>
<dbReference type="SUPFAM" id="SSF55856">
    <property type="entry name" value="Cytochrome b5-like heme/steroid binding domain"/>
    <property type="match status" value="1"/>
</dbReference>
<keyword evidence="12" id="KW-0408">Iron</keyword>
<dbReference type="GO" id="GO:0030151">
    <property type="term" value="F:molybdenum ion binding"/>
    <property type="evidence" value="ECO:0007669"/>
    <property type="project" value="InterPro"/>
</dbReference>
<comment type="catalytic activity">
    <reaction evidence="14">
        <text>nitrite + NADP(+) + H2O = nitrate + NADPH + H(+)</text>
        <dbReference type="Rhea" id="RHEA:19061"/>
        <dbReference type="ChEBI" id="CHEBI:15377"/>
        <dbReference type="ChEBI" id="CHEBI:15378"/>
        <dbReference type="ChEBI" id="CHEBI:16301"/>
        <dbReference type="ChEBI" id="CHEBI:17632"/>
        <dbReference type="ChEBI" id="CHEBI:57783"/>
        <dbReference type="ChEBI" id="CHEBI:58349"/>
        <dbReference type="EC" id="1.7.1.3"/>
    </reaction>
</comment>
<dbReference type="SUPFAM" id="SSF81296">
    <property type="entry name" value="E set domains"/>
    <property type="match status" value="1"/>
</dbReference>
<reference evidence="16 17" key="1">
    <citation type="submission" date="2020-03" db="EMBL/GenBank/DDBJ databases">
        <title>Draft Genome Sequence of Cudoniella acicularis.</title>
        <authorList>
            <person name="Buettner E."/>
            <person name="Kellner H."/>
        </authorList>
    </citation>
    <scope>NUCLEOTIDE SEQUENCE [LARGE SCALE GENOMIC DNA]</scope>
    <source>
        <strain evidence="16 17">DSM 108380</strain>
    </source>
</reference>
<gene>
    <name evidence="16" type="ORF">G7Y89_g535</name>
</gene>
<name>A0A8H4RXU8_9HELO</name>
<dbReference type="GO" id="GO:0005758">
    <property type="term" value="C:mitochondrial intermembrane space"/>
    <property type="evidence" value="ECO:0007669"/>
    <property type="project" value="UniProtKB-SubCell"/>
</dbReference>
<evidence type="ECO:0000256" key="14">
    <source>
        <dbReference type="ARBA" id="ARBA00049155"/>
    </source>
</evidence>
<evidence type="ECO:0000256" key="5">
    <source>
        <dbReference type="ARBA" id="ARBA00012505"/>
    </source>
</evidence>
<evidence type="ECO:0000256" key="10">
    <source>
        <dbReference type="ARBA" id="ARBA00022723"/>
    </source>
</evidence>
<dbReference type="PANTHER" id="PTHR19372:SF7">
    <property type="entry name" value="SULFITE OXIDASE, MITOCHONDRIAL"/>
    <property type="match status" value="1"/>
</dbReference>
<dbReference type="EMBL" id="JAAMPI010000019">
    <property type="protein sequence ID" value="KAF4637538.1"/>
    <property type="molecule type" value="Genomic_DNA"/>
</dbReference>
<dbReference type="InterPro" id="IPR005066">
    <property type="entry name" value="MoCF_OxRdtse_dimer"/>
</dbReference>
<dbReference type="Gene3D" id="3.90.420.10">
    <property type="entry name" value="Oxidoreductase, molybdopterin-binding domain"/>
    <property type="match status" value="1"/>
</dbReference>
<dbReference type="FunFam" id="3.90.420.10:FF:000002">
    <property type="entry name" value="sulfite oxidase, mitochondrial"/>
    <property type="match status" value="1"/>
</dbReference>
<evidence type="ECO:0000259" key="15">
    <source>
        <dbReference type="PROSITE" id="PS50255"/>
    </source>
</evidence>
<dbReference type="GO" id="GO:0043546">
    <property type="term" value="F:molybdopterin cofactor binding"/>
    <property type="evidence" value="ECO:0007669"/>
    <property type="project" value="TreeGrafter"/>
</dbReference>
<dbReference type="EC" id="1.7.1.3" evidence="6"/>
<evidence type="ECO:0000256" key="11">
    <source>
        <dbReference type="ARBA" id="ARBA00023002"/>
    </source>
</evidence>
<evidence type="ECO:0000256" key="2">
    <source>
        <dbReference type="ARBA" id="ARBA00001970"/>
    </source>
</evidence>
<dbReference type="OrthoDB" id="10051395at2759"/>
<evidence type="ECO:0000256" key="3">
    <source>
        <dbReference type="ARBA" id="ARBA00004569"/>
    </source>
</evidence>
<dbReference type="InterPro" id="IPR014756">
    <property type="entry name" value="Ig_E-set"/>
</dbReference>
<keyword evidence="11" id="KW-0560">Oxidoreductase</keyword>
<dbReference type="PROSITE" id="PS50255">
    <property type="entry name" value="CYTOCHROME_B5_2"/>
    <property type="match status" value="1"/>
</dbReference>
<dbReference type="SMART" id="SM01117">
    <property type="entry name" value="Cyt-b5"/>
    <property type="match status" value="1"/>
</dbReference>
<sequence>MQAPRYTATRVIRLAAQQRSRVQVRRFAKFATPIKSRPLRLSGPSIAFVLAGASVLAAGVSFCSSLRADDGSLSHRDRDLRDPTLPRFRLSDIRKHHGKSGSPWVTRGDKVYNITDWVAAHPGGEVILEAAGGSIDPYWDIFTIHKTAHIYEILEQYRIGFVHSDDLVDGKPVVQEIEDPFQHDPLRSSRLRTITAKPCNAETSTDDLSNNSITPNELFYVRNHMWVPKIEEQKFTLEVELLDGTTTQYTMQDLRDKFKPIKVSATLQCAGNRRNDMTMHAQQTNGLQWKVGAISTAVWEGVRLSDVLIDAGFPVQQAMQGHTEANHIQFSGSEAYGASIPIESALNPYGDVMLAHTMNGEPLPRDHGFPLRAIVPGHVAARSVKWLKRITVSDEESHAQWQRRDYKSFGPNETHPDWDKASSIQEMPITSAITNAKVEDQKMLLEGYAYSGGGRKIVRVDVSTDNGDTWDQAALLDDEMLSLGRKSWTWTRWRYKSTFNVARLDKQDTACSMVVVKATDEAYNSQPESHKSIYNARGNLANAWHRLKVCSDCNG</sequence>
<evidence type="ECO:0000313" key="16">
    <source>
        <dbReference type="EMBL" id="KAF4637538.1"/>
    </source>
</evidence>
<evidence type="ECO:0000256" key="6">
    <source>
        <dbReference type="ARBA" id="ARBA00012673"/>
    </source>
</evidence>
<dbReference type="InterPro" id="IPR000572">
    <property type="entry name" value="OxRdtase_Mopterin-bd_dom"/>
</dbReference>
<dbReference type="PANTHER" id="PTHR19372">
    <property type="entry name" value="SULFITE REDUCTASE"/>
    <property type="match status" value="1"/>
</dbReference>
<dbReference type="Gene3D" id="3.10.120.10">
    <property type="entry name" value="Cytochrome b5-like heme/steroid binding domain"/>
    <property type="match status" value="1"/>
</dbReference>
<accession>A0A8H4RXU8</accession>
<dbReference type="Pfam" id="PF03404">
    <property type="entry name" value="Mo-co_dimer"/>
    <property type="match status" value="1"/>
</dbReference>
<comment type="cofactor">
    <cofactor evidence="1">
        <name>Mo-molybdopterin</name>
        <dbReference type="ChEBI" id="CHEBI:71302"/>
    </cofactor>
</comment>
<dbReference type="GO" id="GO:0008482">
    <property type="term" value="F:sulfite oxidase activity"/>
    <property type="evidence" value="ECO:0007669"/>
    <property type="project" value="UniProtKB-EC"/>
</dbReference>
<keyword evidence="13" id="KW-0496">Mitochondrion</keyword>
<keyword evidence="17" id="KW-1185">Reference proteome</keyword>
<dbReference type="SUPFAM" id="SSF56524">
    <property type="entry name" value="Oxidoreductase molybdopterin-binding domain"/>
    <property type="match status" value="1"/>
</dbReference>
<dbReference type="Gene3D" id="2.60.40.650">
    <property type="match status" value="1"/>
</dbReference>
<keyword evidence="9" id="KW-0349">Heme</keyword>
<dbReference type="AlphaFoldDB" id="A0A8H4RXU8"/>
<evidence type="ECO:0000256" key="12">
    <source>
        <dbReference type="ARBA" id="ARBA00023004"/>
    </source>
</evidence>
<protein>
    <recommendedName>
        <fullName evidence="7">Nitrate reductase [NADPH]</fullName>
        <ecNumber evidence="6">1.7.1.3</ecNumber>
        <ecNumber evidence="5">1.8.3.1</ecNumber>
    </recommendedName>
</protein>
<evidence type="ECO:0000256" key="1">
    <source>
        <dbReference type="ARBA" id="ARBA00001924"/>
    </source>
</evidence>
<keyword evidence="8" id="KW-0500">Molybdenum</keyword>
<dbReference type="GO" id="GO:0020037">
    <property type="term" value="F:heme binding"/>
    <property type="evidence" value="ECO:0007669"/>
    <property type="project" value="TreeGrafter"/>
</dbReference>
<comment type="pathway">
    <text evidence="4">Energy metabolism; sulfur metabolism.</text>
</comment>
<dbReference type="EC" id="1.8.3.1" evidence="5"/>
<dbReference type="InterPro" id="IPR001199">
    <property type="entry name" value="Cyt_B5-like_heme/steroid-bd"/>
</dbReference>
<dbReference type="GO" id="GO:0050464">
    <property type="term" value="F:nitrate reductase (NADPH) activity"/>
    <property type="evidence" value="ECO:0007669"/>
    <property type="project" value="UniProtKB-EC"/>
</dbReference>
<dbReference type="Proteomes" id="UP000566819">
    <property type="component" value="Unassembled WGS sequence"/>
</dbReference>
<evidence type="ECO:0000256" key="8">
    <source>
        <dbReference type="ARBA" id="ARBA00022505"/>
    </source>
</evidence>
<dbReference type="Pfam" id="PF00173">
    <property type="entry name" value="Cyt-b5"/>
    <property type="match status" value="1"/>
</dbReference>
<dbReference type="PRINTS" id="PR00407">
    <property type="entry name" value="EUMOPTERIN"/>
</dbReference>
<organism evidence="16 17">
    <name type="scientific">Cudoniella acicularis</name>
    <dbReference type="NCBI Taxonomy" id="354080"/>
    <lineage>
        <taxon>Eukaryota</taxon>
        <taxon>Fungi</taxon>
        <taxon>Dikarya</taxon>
        <taxon>Ascomycota</taxon>
        <taxon>Pezizomycotina</taxon>
        <taxon>Leotiomycetes</taxon>
        <taxon>Helotiales</taxon>
        <taxon>Tricladiaceae</taxon>
        <taxon>Cudoniella</taxon>
    </lineage>
</organism>
<evidence type="ECO:0000256" key="13">
    <source>
        <dbReference type="ARBA" id="ARBA00023128"/>
    </source>
</evidence>